<feature type="transmembrane region" description="Helical" evidence="7">
    <location>
        <begin position="238"/>
        <end position="257"/>
    </location>
</feature>
<dbReference type="AlphaFoldDB" id="A0A6A6SZC1"/>
<feature type="region of interest" description="Disordered" evidence="6">
    <location>
        <begin position="333"/>
        <end position="363"/>
    </location>
</feature>
<feature type="transmembrane region" description="Helical" evidence="7">
    <location>
        <begin position="45"/>
        <end position="67"/>
    </location>
</feature>
<evidence type="ECO:0000256" key="3">
    <source>
        <dbReference type="ARBA" id="ARBA00022989"/>
    </source>
</evidence>
<keyword evidence="10" id="KW-1185">Reference proteome</keyword>
<evidence type="ECO:0000256" key="1">
    <source>
        <dbReference type="ARBA" id="ARBA00004141"/>
    </source>
</evidence>
<keyword evidence="3 7" id="KW-1133">Transmembrane helix</keyword>
<dbReference type="InterPro" id="IPR052337">
    <property type="entry name" value="SAT4-like"/>
</dbReference>
<dbReference type="PANTHER" id="PTHR33048:SF47">
    <property type="entry name" value="INTEGRAL MEMBRANE PROTEIN-RELATED"/>
    <property type="match status" value="1"/>
</dbReference>
<evidence type="ECO:0000259" key="8">
    <source>
        <dbReference type="Pfam" id="PF20684"/>
    </source>
</evidence>
<dbReference type="Pfam" id="PF20684">
    <property type="entry name" value="Fung_rhodopsin"/>
    <property type="match status" value="1"/>
</dbReference>
<proteinExistence type="inferred from homology"/>
<comment type="similarity">
    <text evidence="5">Belongs to the SAT4 family.</text>
</comment>
<evidence type="ECO:0000256" key="7">
    <source>
        <dbReference type="SAM" id="Phobius"/>
    </source>
</evidence>
<name>A0A6A6SZC1_9PLEO</name>
<keyword evidence="4 7" id="KW-0472">Membrane</keyword>
<dbReference type="InterPro" id="IPR049326">
    <property type="entry name" value="Rhodopsin_dom_fungi"/>
</dbReference>
<feature type="transmembrane region" description="Helical" evidence="7">
    <location>
        <begin position="165"/>
        <end position="186"/>
    </location>
</feature>
<dbReference type="GO" id="GO:0016020">
    <property type="term" value="C:membrane"/>
    <property type="evidence" value="ECO:0007669"/>
    <property type="project" value="UniProtKB-SubCell"/>
</dbReference>
<accession>A0A6A6SZC1</accession>
<feature type="transmembrane region" description="Helical" evidence="7">
    <location>
        <begin position="87"/>
        <end position="109"/>
    </location>
</feature>
<comment type="subcellular location">
    <subcellularLocation>
        <location evidence="1">Membrane</location>
        <topology evidence="1">Multi-pass membrane protein</topology>
    </subcellularLocation>
</comment>
<sequence>MALTHAGAQVVIVISLFAAITSLFVGLRLWTRFVLIRAPGYEDTVLIFSWLCFVATVILIGLQVHFGLGTHGDALSESQVQNLQLCIYINISTYCASIGLTKIAILIQYQRVFPTPKFQIWCWSFIAIILAYTIATVAACIFVCTPIPKFWMGGEGKCIDTFASWFANAAINIVTDLMIIILPMPVVRSLKLARKQKYLLMGVFAFGTIVCIISIVRLHSLLIITTSEDQSFDNAPVAQFSVVEMGVALICACLPTLRPLLSKYISGLGHSSRGTHSSNINISLGGRKSGMPSVGAYNMQLSTLGPKRGVERLESEAGDEDDKIRVVTRVDIKVSGTDGQGPDTRESSTESLFRNARNDGHVV</sequence>
<reference evidence="9" key="1">
    <citation type="journal article" date="2020" name="Stud. Mycol.">
        <title>101 Dothideomycetes genomes: a test case for predicting lifestyles and emergence of pathogens.</title>
        <authorList>
            <person name="Haridas S."/>
            <person name="Albert R."/>
            <person name="Binder M."/>
            <person name="Bloem J."/>
            <person name="Labutti K."/>
            <person name="Salamov A."/>
            <person name="Andreopoulos B."/>
            <person name="Baker S."/>
            <person name="Barry K."/>
            <person name="Bills G."/>
            <person name="Bluhm B."/>
            <person name="Cannon C."/>
            <person name="Castanera R."/>
            <person name="Culley D."/>
            <person name="Daum C."/>
            <person name="Ezra D."/>
            <person name="Gonzalez J."/>
            <person name="Henrissat B."/>
            <person name="Kuo A."/>
            <person name="Liang C."/>
            <person name="Lipzen A."/>
            <person name="Lutzoni F."/>
            <person name="Magnuson J."/>
            <person name="Mondo S."/>
            <person name="Nolan M."/>
            <person name="Ohm R."/>
            <person name="Pangilinan J."/>
            <person name="Park H.-J."/>
            <person name="Ramirez L."/>
            <person name="Alfaro M."/>
            <person name="Sun H."/>
            <person name="Tritt A."/>
            <person name="Yoshinaga Y."/>
            <person name="Zwiers L.-H."/>
            <person name="Turgeon B."/>
            <person name="Goodwin S."/>
            <person name="Spatafora J."/>
            <person name="Crous P."/>
            <person name="Grigoriev I."/>
        </authorList>
    </citation>
    <scope>NUCLEOTIDE SEQUENCE</scope>
    <source>
        <strain evidence="9">CBS 122681</strain>
    </source>
</reference>
<feature type="domain" description="Rhodopsin" evidence="8">
    <location>
        <begin position="27"/>
        <end position="263"/>
    </location>
</feature>
<dbReference type="PANTHER" id="PTHR33048">
    <property type="entry name" value="PTH11-LIKE INTEGRAL MEMBRANE PROTEIN (AFU_ORTHOLOGUE AFUA_5G11245)"/>
    <property type="match status" value="1"/>
</dbReference>
<dbReference type="Proteomes" id="UP000799324">
    <property type="component" value="Unassembled WGS sequence"/>
</dbReference>
<feature type="transmembrane region" description="Helical" evidence="7">
    <location>
        <begin position="121"/>
        <end position="145"/>
    </location>
</feature>
<organism evidence="9 10">
    <name type="scientific">Lophiostoma macrostomum CBS 122681</name>
    <dbReference type="NCBI Taxonomy" id="1314788"/>
    <lineage>
        <taxon>Eukaryota</taxon>
        <taxon>Fungi</taxon>
        <taxon>Dikarya</taxon>
        <taxon>Ascomycota</taxon>
        <taxon>Pezizomycotina</taxon>
        <taxon>Dothideomycetes</taxon>
        <taxon>Pleosporomycetidae</taxon>
        <taxon>Pleosporales</taxon>
        <taxon>Lophiostomataceae</taxon>
        <taxon>Lophiostoma</taxon>
    </lineage>
</organism>
<feature type="transmembrane region" description="Helical" evidence="7">
    <location>
        <begin position="198"/>
        <end position="218"/>
    </location>
</feature>
<evidence type="ECO:0000256" key="4">
    <source>
        <dbReference type="ARBA" id="ARBA00023136"/>
    </source>
</evidence>
<keyword evidence="2 7" id="KW-0812">Transmembrane</keyword>
<protein>
    <recommendedName>
        <fullName evidence="8">Rhodopsin domain-containing protein</fullName>
    </recommendedName>
</protein>
<dbReference type="OrthoDB" id="444631at2759"/>
<evidence type="ECO:0000313" key="10">
    <source>
        <dbReference type="Proteomes" id="UP000799324"/>
    </source>
</evidence>
<evidence type="ECO:0000256" key="2">
    <source>
        <dbReference type="ARBA" id="ARBA00022692"/>
    </source>
</evidence>
<dbReference type="EMBL" id="MU004403">
    <property type="protein sequence ID" value="KAF2652387.1"/>
    <property type="molecule type" value="Genomic_DNA"/>
</dbReference>
<evidence type="ECO:0000313" key="9">
    <source>
        <dbReference type="EMBL" id="KAF2652387.1"/>
    </source>
</evidence>
<evidence type="ECO:0000256" key="6">
    <source>
        <dbReference type="SAM" id="MobiDB-lite"/>
    </source>
</evidence>
<feature type="transmembrane region" description="Helical" evidence="7">
    <location>
        <begin position="6"/>
        <end position="25"/>
    </location>
</feature>
<gene>
    <name evidence="9" type="ORF">K491DRAFT_663842</name>
</gene>
<evidence type="ECO:0000256" key="5">
    <source>
        <dbReference type="ARBA" id="ARBA00038359"/>
    </source>
</evidence>